<reference evidence="2" key="1">
    <citation type="journal article" date="2019" name="Int. J. Syst. Evol. Microbiol.">
        <title>The Global Catalogue of Microorganisms (GCM) 10K type strain sequencing project: providing services to taxonomists for standard genome sequencing and annotation.</title>
        <authorList>
            <consortium name="The Broad Institute Genomics Platform"/>
            <consortium name="The Broad Institute Genome Sequencing Center for Infectious Disease"/>
            <person name="Wu L."/>
            <person name="Ma J."/>
        </authorList>
    </citation>
    <scope>NUCLEOTIDE SEQUENCE [LARGE SCALE GENOMIC DNA]</scope>
    <source>
        <strain evidence="2">CGMCC 1.7693</strain>
    </source>
</reference>
<dbReference type="InterPro" id="IPR025855">
    <property type="entry name" value="Replic_Relax"/>
</dbReference>
<name>A0ABQ2NZ78_9BACI</name>
<sequence length="195" mass="23007">MLAQMKRQQRDEQILLSLDSLTYATREQLQVINNLGGDRNAQRILSRMEKDKLLLVSRMEKNIYYLSNKGKQIIGSNQGQLNKKEVVHVLMRNDLYIKLGMPSDWKKERPVKWGNNKLIPDATFKKAGEYQFVEVDNQQTMATNIDKIKKYKDLSQMIFKQYNHRPTVIWCVASELRKKKIKDLCEKHGLKFQVY</sequence>
<keyword evidence="2" id="KW-1185">Reference proteome</keyword>
<dbReference type="Proteomes" id="UP000641206">
    <property type="component" value="Unassembled WGS sequence"/>
</dbReference>
<protein>
    <recommendedName>
        <fullName evidence="3">Protein involved in plasmid replication-relaxation</fullName>
    </recommendedName>
</protein>
<proteinExistence type="predicted"/>
<accession>A0ABQ2NZ78</accession>
<dbReference type="EMBL" id="BMLW01000011">
    <property type="protein sequence ID" value="GGP14210.1"/>
    <property type="molecule type" value="Genomic_DNA"/>
</dbReference>
<evidence type="ECO:0000313" key="1">
    <source>
        <dbReference type="EMBL" id="GGP14210.1"/>
    </source>
</evidence>
<dbReference type="Pfam" id="PF13814">
    <property type="entry name" value="Replic_Relax"/>
    <property type="match status" value="1"/>
</dbReference>
<comment type="caution">
    <text evidence="1">The sequence shown here is derived from an EMBL/GenBank/DDBJ whole genome shotgun (WGS) entry which is preliminary data.</text>
</comment>
<evidence type="ECO:0000313" key="2">
    <source>
        <dbReference type="Proteomes" id="UP000641206"/>
    </source>
</evidence>
<gene>
    <name evidence="1" type="ORF">GCM10011346_37380</name>
</gene>
<organism evidence="1 2">
    <name type="scientific">Oceanobacillus neutriphilus</name>
    <dbReference type="NCBI Taxonomy" id="531815"/>
    <lineage>
        <taxon>Bacteria</taxon>
        <taxon>Bacillati</taxon>
        <taxon>Bacillota</taxon>
        <taxon>Bacilli</taxon>
        <taxon>Bacillales</taxon>
        <taxon>Bacillaceae</taxon>
        <taxon>Oceanobacillus</taxon>
    </lineage>
</organism>
<evidence type="ECO:0008006" key="3">
    <source>
        <dbReference type="Google" id="ProtNLM"/>
    </source>
</evidence>